<keyword evidence="5 7" id="KW-1133">Transmembrane helix</keyword>
<feature type="transmembrane region" description="Helical" evidence="7">
    <location>
        <begin position="15"/>
        <end position="33"/>
    </location>
</feature>
<keyword evidence="4 7" id="KW-0812">Transmembrane</keyword>
<dbReference type="Pfam" id="PF01040">
    <property type="entry name" value="UbiA"/>
    <property type="match status" value="1"/>
</dbReference>
<keyword evidence="6 7" id="KW-0472">Membrane</keyword>
<protein>
    <submittedName>
        <fullName evidence="8">Homogentisate phytyltransferase</fullName>
        <ecNumber evidence="8">2.5.1.115</ecNumber>
    </submittedName>
</protein>
<dbReference type="EC" id="2.5.1.115" evidence="8"/>
<dbReference type="InterPro" id="IPR044878">
    <property type="entry name" value="UbiA_sf"/>
</dbReference>
<feature type="transmembrane region" description="Helical" evidence="7">
    <location>
        <begin position="173"/>
        <end position="194"/>
    </location>
</feature>
<comment type="subcellular location">
    <subcellularLocation>
        <location evidence="1">Membrane</location>
        <topology evidence="1">Multi-pass membrane protein</topology>
    </subcellularLocation>
</comment>
<evidence type="ECO:0000256" key="4">
    <source>
        <dbReference type="ARBA" id="ARBA00022692"/>
    </source>
</evidence>
<reference evidence="8" key="1">
    <citation type="submission" date="2021-02" db="EMBL/GenBank/DDBJ databases">
        <title>The CRISPR/cas machinery reduction and long-range gene transfer in the hot spring cyanobacterium Synechococcus.</title>
        <authorList>
            <person name="Dvorak P."/>
            <person name="Jahodarova E."/>
            <person name="Hasler P."/>
            <person name="Poulickova A."/>
        </authorList>
    </citation>
    <scope>NUCLEOTIDE SEQUENCE</scope>
    <source>
        <strain evidence="8">Rupite</strain>
    </source>
</reference>
<comment type="similarity">
    <text evidence="2">Belongs to the UbiA prenyltransferase family.</text>
</comment>
<gene>
    <name evidence="8" type="ORF">JX360_11840</name>
</gene>
<dbReference type="Proteomes" id="UP000830835">
    <property type="component" value="Unassembled WGS sequence"/>
</dbReference>
<dbReference type="EMBL" id="JAFIRA010000032">
    <property type="protein sequence ID" value="MCJ2543588.1"/>
    <property type="molecule type" value="Genomic_DNA"/>
</dbReference>
<name>A0ABT0CCR9_THEVL</name>
<evidence type="ECO:0000313" key="9">
    <source>
        <dbReference type="Proteomes" id="UP000830835"/>
    </source>
</evidence>
<accession>A0ABT0CCR9</accession>
<dbReference type="PANTHER" id="PTHR43009">
    <property type="entry name" value="HOMOGENTISATE SOLANESYLTRANSFERASE, CHLOROPLASTIC"/>
    <property type="match status" value="1"/>
</dbReference>
<keyword evidence="9" id="KW-1185">Reference proteome</keyword>
<evidence type="ECO:0000256" key="2">
    <source>
        <dbReference type="ARBA" id="ARBA00005985"/>
    </source>
</evidence>
<dbReference type="InterPro" id="IPR000537">
    <property type="entry name" value="UbiA_prenyltransferase"/>
</dbReference>
<dbReference type="Gene3D" id="1.10.357.140">
    <property type="entry name" value="UbiA prenyltransferase"/>
    <property type="match status" value="1"/>
</dbReference>
<comment type="caution">
    <text evidence="8">The sequence shown here is derived from an EMBL/GenBank/DDBJ whole genome shotgun (WGS) entry which is preliminary data.</text>
</comment>
<keyword evidence="3 8" id="KW-0808">Transferase</keyword>
<dbReference type="RefSeq" id="WP_244351115.1">
    <property type="nucleotide sequence ID" value="NZ_JAFIRA010000032.1"/>
</dbReference>
<sequence>MLNLPVLWRFARPHTLYGTSASVLGLYLLAGFVTEGSWEQLLSPLPSLLLAWVACLAANVYIVGLNQLTDIEIDRINKPHLPLAAGSLTWAEGMGIVSVCGVGSVLLAATGIPYLLLTVLLSNGIGTAYSLPPLRLKRFPLAASACIYCVRGVIVNLGLYSHFQQLLQARVELSAPIVLLTGFMSIFGLVIALYKDIPDMEGDRKFAIATFSLRFGQERISTFCIGILACCYLGLIGLGSGFLPVQNSRWLLIGHVLGLGILLGYGIRLDVTRREAIVNYYQLIWKLFYLEYLLYPWAFL</sequence>
<feature type="transmembrane region" description="Helical" evidence="7">
    <location>
        <begin position="96"/>
        <end position="121"/>
    </location>
</feature>
<evidence type="ECO:0000313" key="8">
    <source>
        <dbReference type="EMBL" id="MCJ2543588.1"/>
    </source>
</evidence>
<dbReference type="NCBIfam" id="NF009525">
    <property type="entry name" value="PRK12887.1"/>
    <property type="match status" value="1"/>
</dbReference>
<evidence type="ECO:0000256" key="7">
    <source>
        <dbReference type="SAM" id="Phobius"/>
    </source>
</evidence>
<evidence type="ECO:0000256" key="3">
    <source>
        <dbReference type="ARBA" id="ARBA00022679"/>
    </source>
</evidence>
<evidence type="ECO:0000256" key="5">
    <source>
        <dbReference type="ARBA" id="ARBA00022989"/>
    </source>
</evidence>
<feature type="transmembrane region" description="Helical" evidence="7">
    <location>
        <begin position="249"/>
        <end position="267"/>
    </location>
</feature>
<feature type="transmembrane region" description="Helical" evidence="7">
    <location>
        <begin position="141"/>
        <end position="161"/>
    </location>
</feature>
<evidence type="ECO:0000256" key="6">
    <source>
        <dbReference type="ARBA" id="ARBA00023136"/>
    </source>
</evidence>
<proteinExistence type="inferred from homology"/>
<feature type="transmembrane region" description="Helical" evidence="7">
    <location>
        <begin position="220"/>
        <end position="243"/>
    </location>
</feature>
<feature type="transmembrane region" description="Helical" evidence="7">
    <location>
        <begin position="45"/>
        <end position="64"/>
    </location>
</feature>
<dbReference type="GO" id="GO:0010176">
    <property type="term" value="F:homogentisate phytyltransferase activity"/>
    <property type="evidence" value="ECO:0007669"/>
    <property type="project" value="UniProtKB-EC"/>
</dbReference>
<organism evidence="8 9">
    <name type="scientific">Thermostichus vulcanus str. 'Rupite'</name>
    <dbReference type="NCBI Taxonomy" id="2813851"/>
    <lineage>
        <taxon>Bacteria</taxon>
        <taxon>Bacillati</taxon>
        <taxon>Cyanobacteriota</taxon>
        <taxon>Cyanophyceae</taxon>
        <taxon>Thermostichales</taxon>
        <taxon>Thermostichaceae</taxon>
        <taxon>Thermostichus</taxon>
    </lineage>
</organism>
<dbReference type="InterPro" id="IPR044502">
    <property type="entry name" value="AtHST-like"/>
</dbReference>
<dbReference type="CDD" id="cd13960">
    <property type="entry name" value="PT_UbiA_HPT1"/>
    <property type="match status" value="1"/>
</dbReference>
<evidence type="ECO:0000256" key="1">
    <source>
        <dbReference type="ARBA" id="ARBA00004141"/>
    </source>
</evidence>
<dbReference type="PANTHER" id="PTHR43009:SF7">
    <property type="entry name" value="HOMOGENTISATE GERANYLGERANYLTRANSFERASE, CHLOROPLASTIC"/>
    <property type="match status" value="1"/>
</dbReference>
<feature type="transmembrane region" description="Helical" evidence="7">
    <location>
        <begin position="279"/>
        <end position="298"/>
    </location>
</feature>